<evidence type="ECO:0000256" key="3">
    <source>
        <dbReference type="ARBA" id="ARBA00008178"/>
    </source>
</evidence>
<keyword evidence="7 8" id="KW-0456">Lyase</keyword>
<dbReference type="InterPro" id="IPR016040">
    <property type="entry name" value="NAD(P)-bd_dom"/>
</dbReference>
<dbReference type="EMBL" id="AGZS01000006">
    <property type="protein sequence ID" value="EJD64722.1"/>
    <property type="molecule type" value="Genomic_DNA"/>
</dbReference>
<feature type="domain" description="NAD(P)-binding" evidence="9">
    <location>
        <begin position="11"/>
        <end position="314"/>
    </location>
</feature>
<dbReference type="GO" id="GO:0008460">
    <property type="term" value="F:dTDP-glucose 4,6-dehydratase activity"/>
    <property type="evidence" value="ECO:0007669"/>
    <property type="project" value="UniProtKB-EC"/>
</dbReference>
<dbReference type="PANTHER" id="PTHR43000">
    <property type="entry name" value="DTDP-D-GLUCOSE 4,6-DEHYDRATASE-RELATED"/>
    <property type="match status" value="1"/>
</dbReference>
<evidence type="ECO:0000256" key="4">
    <source>
        <dbReference type="ARBA" id="ARBA00011990"/>
    </source>
</evidence>
<dbReference type="Gene3D" id="3.40.50.720">
    <property type="entry name" value="NAD(P)-binding Rossmann-like Domain"/>
    <property type="match status" value="1"/>
</dbReference>
<dbReference type="HOGENOM" id="CLU_007383_1_14_11"/>
<evidence type="ECO:0000313" key="11">
    <source>
        <dbReference type="Proteomes" id="UP000006415"/>
    </source>
</evidence>
<dbReference type="eggNOG" id="COG1088">
    <property type="taxonomic scope" value="Bacteria"/>
</dbReference>
<evidence type="ECO:0000256" key="6">
    <source>
        <dbReference type="ARBA" id="ARBA00023027"/>
    </source>
</evidence>
<dbReference type="SUPFAM" id="SSF51735">
    <property type="entry name" value="NAD(P)-binding Rossmann-fold domains"/>
    <property type="match status" value="1"/>
</dbReference>
<sequence>MGSDKQFRRILVTGGAGFIGANFVRHVADRHPEVEITVLDALTYAGNIHNLDGVRGQITFVEGDIRDAKTVDEAVAGQDAVVHFAAESHNDNAIFDPQPFISTNIEGTFRLLQAVRKYDVRFHHISTDEVFGDMPLSSTAKFTEDSPYRPSSPYAASKAASDQLVRAWVRTYGVKATISNCSNNYGPWQHVEKFIPRQITNVLCGLPVQIYGDGRAVRDWIAVEDQCSAVWAVLERGRIGETYIVSAGGECSNIEIARMILQTMGRSGDHPDAGIEFVRDRPGADQRYAMDASRIRRQLGWEPQSTNFEQGLAKTVEWYEEHRSWWEAVKGETEQHYADMARRQDSSGQ</sequence>
<keyword evidence="6" id="KW-0520">NAD</keyword>
<comment type="caution">
    <text evidence="10">The sequence shown here is derived from an EMBL/GenBank/DDBJ whole genome shotgun (WGS) entry which is preliminary data.</text>
</comment>
<accession>J0LLL4</accession>
<reference evidence="10 11" key="1">
    <citation type="submission" date="2012-01" db="EMBL/GenBank/DDBJ databases">
        <title>The Genome Sequence of Scardovia wiggsiae F0424.</title>
        <authorList>
            <consortium name="The Broad Institute Genome Sequencing Platform"/>
            <person name="Earl A."/>
            <person name="Ward D."/>
            <person name="Feldgarden M."/>
            <person name="Gevers D."/>
            <person name="Izard J."/>
            <person name="Ganesan A."/>
            <person name="Baranova O.V."/>
            <person name="Blanton J.M."/>
            <person name="Tanner A.C."/>
            <person name="Mathney J."/>
            <person name="Dewhirst F.E."/>
            <person name="Young S.K."/>
            <person name="Zeng Q."/>
            <person name="Gargeya S."/>
            <person name="Fitzgerald M."/>
            <person name="Haas B."/>
            <person name="Abouelleil A."/>
            <person name="Alvarado L."/>
            <person name="Arachchi H.M."/>
            <person name="Berlin A."/>
            <person name="Chapman S.B."/>
            <person name="Gearin G."/>
            <person name="Goldberg J."/>
            <person name="Griggs A."/>
            <person name="Gujja S."/>
            <person name="Hansen M."/>
            <person name="Heiman D."/>
            <person name="Howarth C."/>
            <person name="Larimer J."/>
            <person name="Lui A."/>
            <person name="MacDonald P.J.P."/>
            <person name="McCowen C."/>
            <person name="Montmayeur A."/>
            <person name="Murphy C."/>
            <person name="Neiman D."/>
            <person name="Pearson M."/>
            <person name="Priest M."/>
            <person name="Roberts A."/>
            <person name="Saif S."/>
            <person name="Shea T."/>
            <person name="Sisk P."/>
            <person name="Stolte C."/>
            <person name="Sykes S."/>
            <person name="Wortman J."/>
            <person name="Nusbaum C."/>
            <person name="Birren B."/>
        </authorList>
    </citation>
    <scope>NUCLEOTIDE SEQUENCE [LARGE SCALE GENOMIC DNA]</scope>
    <source>
        <strain evidence="10 11">F0424</strain>
    </source>
</reference>
<evidence type="ECO:0000256" key="7">
    <source>
        <dbReference type="ARBA" id="ARBA00023239"/>
    </source>
</evidence>
<dbReference type="Proteomes" id="UP000006415">
    <property type="component" value="Unassembled WGS sequence"/>
</dbReference>
<dbReference type="Pfam" id="PF16363">
    <property type="entry name" value="GDP_Man_Dehyd"/>
    <property type="match status" value="1"/>
</dbReference>
<protein>
    <recommendedName>
        <fullName evidence="5 8">dTDP-glucose 4,6-dehydratase</fullName>
        <ecNumber evidence="4 8">4.2.1.46</ecNumber>
    </recommendedName>
</protein>
<dbReference type="AlphaFoldDB" id="J0LLL4"/>
<dbReference type="InterPro" id="IPR005888">
    <property type="entry name" value="dTDP_Gluc_deHydtase"/>
</dbReference>
<dbReference type="STRING" id="857290.HMPREF9156_01217"/>
<evidence type="ECO:0000256" key="8">
    <source>
        <dbReference type="RuleBase" id="RU004473"/>
    </source>
</evidence>
<evidence type="ECO:0000256" key="5">
    <source>
        <dbReference type="ARBA" id="ARBA00016977"/>
    </source>
</evidence>
<evidence type="ECO:0000259" key="9">
    <source>
        <dbReference type="Pfam" id="PF16363"/>
    </source>
</evidence>
<evidence type="ECO:0000256" key="1">
    <source>
        <dbReference type="ARBA" id="ARBA00001539"/>
    </source>
</evidence>
<comment type="cofactor">
    <cofactor evidence="2 8">
        <name>NAD(+)</name>
        <dbReference type="ChEBI" id="CHEBI:57540"/>
    </cofactor>
</comment>
<organism evidence="10 11">
    <name type="scientific">Scardovia wiggsiae F0424</name>
    <dbReference type="NCBI Taxonomy" id="857290"/>
    <lineage>
        <taxon>Bacteria</taxon>
        <taxon>Bacillati</taxon>
        <taxon>Actinomycetota</taxon>
        <taxon>Actinomycetes</taxon>
        <taxon>Bifidobacteriales</taxon>
        <taxon>Bifidobacteriaceae</taxon>
        <taxon>Scardovia</taxon>
    </lineage>
</organism>
<dbReference type="OrthoDB" id="9801785at2"/>
<gene>
    <name evidence="10" type="ORF">HMPREF9156_01217</name>
</gene>
<dbReference type="EC" id="4.2.1.46" evidence="4 8"/>
<dbReference type="RefSeq" id="WP_007148280.1">
    <property type="nucleotide sequence ID" value="NZ_AKCI01000001.1"/>
</dbReference>
<dbReference type="CDD" id="cd05246">
    <property type="entry name" value="dTDP_GD_SDR_e"/>
    <property type="match status" value="1"/>
</dbReference>
<dbReference type="Gene3D" id="3.90.25.10">
    <property type="entry name" value="UDP-galactose 4-epimerase, domain 1"/>
    <property type="match status" value="1"/>
</dbReference>
<comment type="similarity">
    <text evidence="3 8">Belongs to the NAD(P)-dependent epimerase/dehydratase family. dTDP-glucose dehydratase subfamily.</text>
</comment>
<keyword evidence="11" id="KW-1185">Reference proteome</keyword>
<proteinExistence type="inferred from homology"/>
<evidence type="ECO:0000313" key="10">
    <source>
        <dbReference type="EMBL" id="EJD64722.1"/>
    </source>
</evidence>
<name>J0LLL4_9BIFI</name>
<dbReference type="InterPro" id="IPR036291">
    <property type="entry name" value="NAD(P)-bd_dom_sf"/>
</dbReference>
<comment type="catalytic activity">
    <reaction evidence="1 8">
        <text>dTDP-alpha-D-glucose = dTDP-4-dehydro-6-deoxy-alpha-D-glucose + H2O</text>
        <dbReference type="Rhea" id="RHEA:17221"/>
        <dbReference type="ChEBI" id="CHEBI:15377"/>
        <dbReference type="ChEBI" id="CHEBI:57477"/>
        <dbReference type="ChEBI" id="CHEBI:57649"/>
        <dbReference type="EC" id="4.2.1.46"/>
    </reaction>
</comment>
<dbReference type="NCBIfam" id="TIGR01181">
    <property type="entry name" value="dTDP_gluc_dehyt"/>
    <property type="match status" value="1"/>
</dbReference>
<dbReference type="GO" id="GO:0009225">
    <property type="term" value="P:nucleotide-sugar metabolic process"/>
    <property type="evidence" value="ECO:0007669"/>
    <property type="project" value="InterPro"/>
</dbReference>
<evidence type="ECO:0000256" key="2">
    <source>
        <dbReference type="ARBA" id="ARBA00001911"/>
    </source>
</evidence>